<dbReference type="Pfam" id="PF15787">
    <property type="entry name" value="DUF4704"/>
    <property type="match status" value="2"/>
</dbReference>
<evidence type="ECO:0000259" key="2">
    <source>
        <dbReference type="Pfam" id="PF15787"/>
    </source>
</evidence>
<feature type="compositionally biased region" description="Low complexity" evidence="1">
    <location>
        <begin position="1340"/>
        <end position="1354"/>
    </location>
</feature>
<feature type="region of interest" description="Disordered" evidence="1">
    <location>
        <begin position="1340"/>
        <end position="1369"/>
    </location>
</feature>
<feature type="region of interest" description="Disordered" evidence="1">
    <location>
        <begin position="1679"/>
        <end position="1790"/>
    </location>
</feature>
<feature type="domain" description="DUF4704" evidence="2">
    <location>
        <begin position="1816"/>
        <end position="2021"/>
    </location>
</feature>
<dbReference type="PANTHER" id="PTHR13743:SF112">
    <property type="entry name" value="BEACH DOMAIN-CONTAINING PROTEIN"/>
    <property type="match status" value="1"/>
</dbReference>
<dbReference type="EMBL" id="JAPDFW010000114">
    <property type="protein sequence ID" value="KAJ5068515.1"/>
    <property type="molecule type" value="Genomic_DNA"/>
</dbReference>
<name>A0A9Q0L9U5_ANAIG</name>
<protein>
    <submittedName>
        <fullName evidence="4">Beach domain-containing protein</fullName>
    </submittedName>
</protein>
<sequence>MTFWRTVFKKQRSDANKTNQNNLTNKEQKEFSLKSNEIWEQLETLWEARKQITDPDAFYNWYIDLSSLFLAKSKEWKPPPSEKKIEKMFKFENKSKKKSKFSRKKKSVKSPWENLQELQDYSKLREFQISQAKDPKFSFILENISQPFEFIIDTLHVAYVLLDKLKKAFVISKGQSFSIPFNLINLSTSLEVLSILSRSKINQQIMIRFGLIHELKSIANVSLQFYSLISQTDVSLYSPDKTLTLVQIQNMLYFQFLQLNLLIIISNISNIPLLELSIEYLEKIANTKLTIDFEFLSQLEAVELLKDLFQKSIELSRFYINEWQHLIHINFLNLIMNSIRSRKFINNFNEKLLENGFSAFMQFRQPKKILSFPISFLDEKEFSFLNIMKLWQEQSQNQIQEESGMSMNEKKDIIKIFKYINSILFLIHVSEFIENDNYFVEQFVCNHPRIMELSNFTLWISFKFLPDDINRLMKENKQVLNEKVEKKAQHYCSPKINSIDNCFRLIKNAVEKNYFGNEKRIPLPKNVEFKDFFVMQNISTHLVQETKIDHEFESNNHLRYLFQILLKISRNSHTQTAENNEKKQENIPIRDRIIENLLNIFRIEDNQKVLKYRNIIHNLWPQLQLEILSLLMQILDQNVLDKLKEKKYWSIFFSSYFIPEINSTFIATKESTQLFSIVNDLLMKIIYEAGYKEQTSNIEECGILVEFLEYNRHNLNIIGQVMTAIFGILERKYKMAVSSLTTIKIIPVVTGIIHETFWYQIGLKQDGEEDEKKQNMEIETVQVPVARYNQYTREYSLEKLFQVRLQMFDFINLFLSNKAHRKLMVENFGNELTSILLTLLLEKETRDFSLQHLSFNLGTTPSKQPPNIWKEMGTNILRFVRVLFEEETKRKKKKDDQITDIQGDLEKESLIELMKDVMTMVSDCITNHQEILQYMLMDIGVFQFVMELLKEPETANKLFVEIMHLLIELFRGSDPTVVEKFEKEIGHDELRKAIWECQMKKQTEIAFQLLLEMLVNNNYSQQKQAPIRSQESRNSFGIQRLFDCERNYIIQNRHVVMVMFRLFTQGDPHPDLPLFLNLLDTFTIICERSLHNTSCCCEVGLVGFLVDLIPHVWGSNSRFSDSLQNVEEEQILQKIRNQTVRLLGGIGSHRITVKELKNIFSLLQSVDGLARPSFSPLVLSALYKMLRNKDRDDNVQPSAFFDFDGRLASLEIPFISEWPAVKGMTFCTWIRIESLQDPLNKPDYEPRIFSFMNKNGRGIELYFRNDNESDQNYLGMTLTTSIEEERDQSQEINSNTKINNYINKNIKTDGAIQIETESNMKNINVNVNVNANVNVNNANADVNFNSNTETSKNNSETKEQKRRKSSAKVIDEKLKQQLKSKRQIPIGWKQQPLQPQNEGAGDISSQKEQVIERDVLLIIRVVFANCSDFAVFPIRIPIKRWFCLGLTHSQSRWTSSGEARVYLNGESGGSRAGLKFSQFGGGFTHNRIGSNFGFSEPEENEAILGRSKRENPFCGQMGAIYFFDEALTASQLRDIYQLGASYAGNFEAVANPQSGRVQTSPHISQSGVLDGSLSSKIFLSLNSRACSLHHCFDQSSRGVVDKLRIVSMFNCISRNLADIVGCVGGVRALFPLFAQLDQPEATPQNLIALRNRRKSSISNSTILTDTTNLTDSKNLADSTNLNNLNNSNNLNDSKNNLIDSNDSNNLNDSTNNLIDSKNDSNNLIDSNDSKNLNDSNDLTNNLIDSKNNSTNNLNDSKNDSNDSTNNLIDSKNNSNNLIDSKNNSKNNLIDSKNNSFVIKNSFRIKETPLTKNSPQNKSQIDFSINPNLSGQIFDLIAKMLILNNANVQDIVNRRGISVLGYLFRTISPQHMSIEIVKTIKKLLFQVENTQLSHDIIHSLVFNYDIWIYSRYEVQERLISDILLKSLLQERKKLPVYFEMNCRPLFLILRSYYWMKPDKFSKAGEPKRSTETQEIIGKRPEIEQMVTLRASILECVYRVLLIFPTEANFSQLIHYCLEMTQQRRTRRDPRCS</sequence>
<dbReference type="PANTHER" id="PTHR13743">
    <property type="entry name" value="BEIGE/BEACH-RELATED"/>
    <property type="match status" value="1"/>
</dbReference>
<dbReference type="InterPro" id="IPR013320">
    <property type="entry name" value="ConA-like_dom_sf"/>
</dbReference>
<evidence type="ECO:0000313" key="4">
    <source>
        <dbReference type="EMBL" id="KAJ5068515.1"/>
    </source>
</evidence>
<dbReference type="Pfam" id="PF20425">
    <property type="entry name" value="Neurobeachin"/>
    <property type="match status" value="2"/>
</dbReference>
<accession>A0A9Q0L9U5</accession>
<dbReference type="Proteomes" id="UP001149090">
    <property type="component" value="Unassembled WGS sequence"/>
</dbReference>
<keyword evidence="5" id="KW-1185">Reference proteome</keyword>
<evidence type="ECO:0000259" key="3">
    <source>
        <dbReference type="Pfam" id="PF20425"/>
    </source>
</evidence>
<proteinExistence type="predicted"/>
<gene>
    <name evidence="4" type="ORF">M0811_02448</name>
</gene>
<comment type="caution">
    <text evidence="4">The sequence shown here is derived from an EMBL/GenBank/DDBJ whole genome shotgun (WGS) entry which is preliminary data.</text>
</comment>
<dbReference type="InterPro" id="IPR050865">
    <property type="entry name" value="BEACH_Domain"/>
</dbReference>
<organism evidence="4 5">
    <name type="scientific">Anaeramoeba ignava</name>
    <name type="common">Anaerobic marine amoeba</name>
    <dbReference type="NCBI Taxonomy" id="1746090"/>
    <lineage>
        <taxon>Eukaryota</taxon>
        <taxon>Metamonada</taxon>
        <taxon>Anaeramoebidae</taxon>
        <taxon>Anaeramoeba</taxon>
    </lineage>
</organism>
<dbReference type="SUPFAM" id="SSF49899">
    <property type="entry name" value="Concanavalin A-like lectins/glucanases"/>
    <property type="match status" value="1"/>
</dbReference>
<dbReference type="OrthoDB" id="26681at2759"/>
<evidence type="ECO:0000256" key="1">
    <source>
        <dbReference type="SAM" id="MobiDB-lite"/>
    </source>
</evidence>
<feature type="domain" description="Neurobeachin alpha-solenoid region" evidence="3">
    <location>
        <begin position="697"/>
        <end position="1029"/>
    </location>
</feature>
<reference evidence="4" key="1">
    <citation type="submission" date="2022-10" db="EMBL/GenBank/DDBJ databases">
        <title>Novel sulphate-reducing endosymbionts in the free-living metamonad Anaeramoeba.</title>
        <authorList>
            <person name="Jerlstrom-Hultqvist J."/>
            <person name="Cepicka I."/>
            <person name="Gallot-Lavallee L."/>
            <person name="Salas-Leiva D."/>
            <person name="Curtis B.A."/>
            <person name="Zahonova K."/>
            <person name="Pipaliya S."/>
            <person name="Dacks J."/>
            <person name="Roger A.J."/>
        </authorList>
    </citation>
    <scope>NUCLEOTIDE SEQUENCE</scope>
    <source>
        <strain evidence="4">BMAN</strain>
    </source>
</reference>
<evidence type="ECO:0000313" key="5">
    <source>
        <dbReference type="Proteomes" id="UP001149090"/>
    </source>
</evidence>
<dbReference type="GO" id="GO:0008104">
    <property type="term" value="P:intracellular protein localization"/>
    <property type="evidence" value="ECO:0007669"/>
    <property type="project" value="TreeGrafter"/>
</dbReference>
<feature type="domain" description="DUF4704" evidence="2">
    <location>
        <begin position="1611"/>
        <end position="1645"/>
    </location>
</feature>
<dbReference type="InterPro" id="IPR046852">
    <property type="entry name" value="Neurobeachin_a-sol"/>
</dbReference>
<feature type="domain" description="Neurobeachin alpha-solenoid region" evidence="3">
    <location>
        <begin position="1042"/>
        <end position="1186"/>
    </location>
</feature>
<dbReference type="GO" id="GO:0016020">
    <property type="term" value="C:membrane"/>
    <property type="evidence" value="ECO:0007669"/>
    <property type="project" value="TreeGrafter"/>
</dbReference>
<dbReference type="InterPro" id="IPR031570">
    <property type="entry name" value="NBEA/BDCP_DUF4704"/>
</dbReference>
<dbReference type="GO" id="GO:0019901">
    <property type="term" value="F:protein kinase binding"/>
    <property type="evidence" value="ECO:0007669"/>
    <property type="project" value="TreeGrafter"/>
</dbReference>
<dbReference type="GO" id="GO:0005829">
    <property type="term" value="C:cytosol"/>
    <property type="evidence" value="ECO:0007669"/>
    <property type="project" value="TreeGrafter"/>
</dbReference>